<feature type="region of interest" description="Disordered" evidence="1">
    <location>
        <begin position="1"/>
        <end position="56"/>
    </location>
</feature>
<dbReference type="Proteomes" id="UP000324897">
    <property type="component" value="Chromosome 4"/>
</dbReference>
<comment type="caution">
    <text evidence="3">The sequence shown here is derived from an EMBL/GenBank/DDBJ whole genome shotgun (WGS) entry which is preliminary data.</text>
</comment>
<accession>A0A5J9VUL3</accession>
<feature type="non-terminal residue" evidence="3">
    <location>
        <position position="1"/>
    </location>
</feature>
<feature type="compositionally biased region" description="Basic and acidic residues" evidence="1">
    <location>
        <begin position="21"/>
        <end position="49"/>
    </location>
</feature>
<dbReference type="PANTHER" id="PTHR34709">
    <property type="entry name" value="OS10G0396666 PROTEIN"/>
    <property type="match status" value="1"/>
</dbReference>
<evidence type="ECO:0000256" key="1">
    <source>
        <dbReference type="SAM" id="MobiDB-lite"/>
    </source>
</evidence>
<evidence type="ECO:0000259" key="2">
    <source>
        <dbReference type="Pfam" id="PF00646"/>
    </source>
</evidence>
<sequence length="812" mass="90389">MPPARPLRGPRRRCPPQPATNDDRRSPQACEPLDRGQSEEKSTEIHMAEDGGGGADRISGLPDNILHSILLRLPSTAEAARTSILAKGWCSLWAHLPELSFGWGCRVLDALDACLAPTVNRLVVNMSGRYASVPADIVSSWLQFASLRLAGELRIRHGMFRLGPEGRDVVLPVCERAATIILELGGYTLRFAPHPSGVFSALEMLTIALACVDGRGLESILANHCPRLKQLVLDSITQLDGTRALSIHSDSLQRLEIYIIPFTNSVLHPATVEIVAPELQSFYPHFLPQFDIPASPKLSDVNWSHSHVYNPLRHSFGVAGRHIQRLVLVTDISVVPLMQRFDTIKELVLTIQVRQGAQEYKRFLQDTNSVTKCEVLVLKFFVTEHAFKPIILHFLKRCVGIRKLVLELRSKMVDYPCKSVSNCPCGWIENRKTNNIVFDAHALEEVEVKGHDAADEVVRQSTRYASPNRSVFSSVMAEDRRHSPGEDRISGLPDELLHDILVDLGSVQAAARTSVLSRRWRHVWTRIPKLILFGCDKPPAASFQTLVDAALAAHSAPAVELFRIDIPSDGPRVPACRVAQWIRGVSQRVVGSLLVNVPWPMSRRPRLVVDDEEDLEIPACGGATRIFLKLDQRWRLRLSTAGLFAALNKLTIESARVEGSDLTALVSTQCPRLKSLNLDIVILCTVSDVSMCTDSLEVLYFNVANTRRLDVVALRLEQLNVYQALIEAHISAPNLAKLNWGGGESGGVYDPRRHKFADVGRCLRLLNINETSTGASLLQRFDTVDELKLSILIEQEIFGYHSFFNETKRLPR</sequence>
<proteinExistence type="predicted"/>
<dbReference type="PANTHER" id="PTHR34709:SF72">
    <property type="entry name" value="OS07G0130000 PROTEIN"/>
    <property type="match status" value="1"/>
</dbReference>
<organism evidence="3 4">
    <name type="scientific">Eragrostis curvula</name>
    <name type="common">weeping love grass</name>
    <dbReference type="NCBI Taxonomy" id="38414"/>
    <lineage>
        <taxon>Eukaryota</taxon>
        <taxon>Viridiplantae</taxon>
        <taxon>Streptophyta</taxon>
        <taxon>Embryophyta</taxon>
        <taxon>Tracheophyta</taxon>
        <taxon>Spermatophyta</taxon>
        <taxon>Magnoliopsida</taxon>
        <taxon>Liliopsida</taxon>
        <taxon>Poales</taxon>
        <taxon>Poaceae</taxon>
        <taxon>PACMAD clade</taxon>
        <taxon>Chloridoideae</taxon>
        <taxon>Eragrostideae</taxon>
        <taxon>Eragrostidinae</taxon>
        <taxon>Eragrostis</taxon>
    </lineage>
</organism>
<protein>
    <recommendedName>
        <fullName evidence="2">F-box domain-containing protein</fullName>
    </recommendedName>
</protein>
<dbReference type="SUPFAM" id="SSF81383">
    <property type="entry name" value="F-box domain"/>
    <property type="match status" value="2"/>
</dbReference>
<gene>
    <name evidence="3" type="ORF">EJB05_12146</name>
</gene>
<dbReference type="InterPro" id="IPR036047">
    <property type="entry name" value="F-box-like_dom_sf"/>
</dbReference>
<evidence type="ECO:0000313" key="4">
    <source>
        <dbReference type="Proteomes" id="UP000324897"/>
    </source>
</evidence>
<dbReference type="Pfam" id="PF00646">
    <property type="entry name" value="F-box"/>
    <property type="match status" value="1"/>
</dbReference>
<feature type="domain" description="F-box" evidence="2">
    <location>
        <begin position="489"/>
        <end position="528"/>
    </location>
</feature>
<name>A0A5J9VUL3_9POAL</name>
<dbReference type="InterPro" id="IPR055312">
    <property type="entry name" value="FBL15-like"/>
</dbReference>
<dbReference type="AlphaFoldDB" id="A0A5J9VUL3"/>
<keyword evidence="4" id="KW-1185">Reference proteome</keyword>
<evidence type="ECO:0000313" key="3">
    <source>
        <dbReference type="EMBL" id="TVU38760.1"/>
    </source>
</evidence>
<dbReference type="EMBL" id="RWGY01000007">
    <property type="protein sequence ID" value="TVU38760.1"/>
    <property type="molecule type" value="Genomic_DNA"/>
</dbReference>
<dbReference type="Gramene" id="TVU38760">
    <property type="protein sequence ID" value="TVU38760"/>
    <property type="gene ID" value="EJB05_12146"/>
</dbReference>
<dbReference type="InterPro" id="IPR001810">
    <property type="entry name" value="F-box_dom"/>
</dbReference>
<reference evidence="3 4" key="1">
    <citation type="journal article" date="2019" name="Sci. Rep.">
        <title>A high-quality genome of Eragrostis curvula grass provides insights into Poaceae evolution and supports new strategies to enhance forage quality.</title>
        <authorList>
            <person name="Carballo J."/>
            <person name="Santos B.A.C.M."/>
            <person name="Zappacosta D."/>
            <person name="Garbus I."/>
            <person name="Selva J.P."/>
            <person name="Gallo C.A."/>
            <person name="Diaz A."/>
            <person name="Albertini E."/>
            <person name="Caccamo M."/>
            <person name="Echenique V."/>
        </authorList>
    </citation>
    <scope>NUCLEOTIDE SEQUENCE [LARGE SCALE GENOMIC DNA]</scope>
    <source>
        <strain evidence="4">cv. Victoria</strain>
        <tissue evidence="3">Leaf</tissue>
    </source>
</reference>